<evidence type="ECO:0000313" key="1">
    <source>
        <dbReference type="EMBL" id="KXS12951.1"/>
    </source>
</evidence>
<name>A0A139A812_GONPJ</name>
<gene>
    <name evidence="1" type="ORF">M427DRAFT_59063</name>
</gene>
<reference evidence="1 2" key="1">
    <citation type="journal article" date="2015" name="Genome Biol. Evol.">
        <title>Phylogenomic analyses indicate that early fungi evolved digesting cell walls of algal ancestors of land plants.</title>
        <authorList>
            <person name="Chang Y."/>
            <person name="Wang S."/>
            <person name="Sekimoto S."/>
            <person name="Aerts A.L."/>
            <person name="Choi C."/>
            <person name="Clum A."/>
            <person name="LaButti K.M."/>
            <person name="Lindquist E.A."/>
            <person name="Yee Ngan C."/>
            <person name="Ohm R.A."/>
            <person name="Salamov A.A."/>
            <person name="Grigoriev I.V."/>
            <person name="Spatafora J.W."/>
            <person name="Berbee M.L."/>
        </authorList>
    </citation>
    <scope>NUCLEOTIDE SEQUENCE [LARGE SCALE GENOMIC DNA]</scope>
    <source>
        <strain evidence="1 2">JEL478</strain>
    </source>
</reference>
<protein>
    <submittedName>
        <fullName evidence="1">Uncharacterized protein</fullName>
    </submittedName>
</protein>
<sequence length="248" mass="26947">MHRALLECFPNVTTLILKQSLSGLRNVPWWKTVIPEISQSRITTLKVLYSDVSLDLTAALAIFPNLVSLGEVDLSTARSWGRATSTYPSVTSLHVRLSLDALADLNELSAWLESAAPHILRLLPRLRRLGIQPVRIHLPMRAGFTSEPLPPPTATLLDQDKFSQPWHAFVRGLAVQDIVLRSVRDEVHGDVSGSMGRSGGGGGGALGQAHNRMYDALELALRAACVCAGKRFRHDVGMADGSAEGDDE</sequence>
<dbReference type="EMBL" id="KQ965783">
    <property type="protein sequence ID" value="KXS12951.1"/>
    <property type="molecule type" value="Genomic_DNA"/>
</dbReference>
<proteinExistence type="predicted"/>
<dbReference type="Proteomes" id="UP000070544">
    <property type="component" value="Unassembled WGS sequence"/>
</dbReference>
<accession>A0A139A812</accession>
<organism evidence="1 2">
    <name type="scientific">Gonapodya prolifera (strain JEL478)</name>
    <name type="common">Monoblepharis prolifera</name>
    <dbReference type="NCBI Taxonomy" id="1344416"/>
    <lineage>
        <taxon>Eukaryota</taxon>
        <taxon>Fungi</taxon>
        <taxon>Fungi incertae sedis</taxon>
        <taxon>Chytridiomycota</taxon>
        <taxon>Chytridiomycota incertae sedis</taxon>
        <taxon>Monoblepharidomycetes</taxon>
        <taxon>Monoblepharidales</taxon>
        <taxon>Gonapodyaceae</taxon>
        <taxon>Gonapodya</taxon>
    </lineage>
</organism>
<dbReference type="AlphaFoldDB" id="A0A139A812"/>
<keyword evidence="2" id="KW-1185">Reference proteome</keyword>
<evidence type="ECO:0000313" key="2">
    <source>
        <dbReference type="Proteomes" id="UP000070544"/>
    </source>
</evidence>